<reference evidence="1 2" key="1">
    <citation type="submission" date="2020-12" db="EMBL/GenBank/DDBJ databases">
        <title>Metabolic potential, ecology and presence of endohyphal bacteria is reflected in genomic diversity of Mucoromycotina.</title>
        <authorList>
            <person name="Muszewska A."/>
            <person name="Okrasinska A."/>
            <person name="Steczkiewicz K."/>
            <person name="Drgas O."/>
            <person name="Orlowska M."/>
            <person name="Perlinska-Lenart U."/>
            <person name="Aleksandrzak-Piekarczyk T."/>
            <person name="Szatraj K."/>
            <person name="Zielenkiewicz U."/>
            <person name="Pilsyk S."/>
            <person name="Malc E."/>
            <person name="Mieczkowski P."/>
            <person name="Kruszewska J.S."/>
            <person name="Biernat P."/>
            <person name="Pawlowska J."/>
        </authorList>
    </citation>
    <scope>NUCLEOTIDE SEQUENCE [LARGE SCALE GENOMIC DNA]</scope>
    <source>
        <strain evidence="1 2">CBS 142.35</strain>
    </source>
</reference>
<sequence>MFIAPEMNQAGQEIQNVEIKQTRRDDHGVQLRRQAAATALQQYSVLALHSVRDVETPARTRLKMM</sequence>
<proteinExistence type="predicted"/>
<dbReference type="EMBL" id="JAEPRB010000046">
    <property type="protein sequence ID" value="KAG2224267.1"/>
    <property type="molecule type" value="Genomic_DNA"/>
</dbReference>
<comment type="caution">
    <text evidence="1">The sequence shown here is derived from an EMBL/GenBank/DDBJ whole genome shotgun (WGS) entry which is preliminary data.</text>
</comment>
<organism evidence="1 2">
    <name type="scientific">Circinella minor</name>
    <dbReference type="NCBI Taxonomy" id="1195481"/>
    <lineage>
        <taxon>Eukaryota</taxon>
        <taxon>Fungi</taxon>
        <taxon>Fungi incertae sedis</taxon>
        <taxon>Mucoromycota</taxon>
        <taxon>Mucoromycotina</taxon>
        <taxon>Mucoromycetes</taxon>
        <taxon>Mucorales</taxon>
        <taxon>Lichtheimiaceae</taxon>
        <taxon>Circinella</taxon>
    </lineage>
</organism>
<feature type="non-terminal residue" evidence="1">
    <location>
        <position position="1"/>
    </location>
</feature>
<keyword evidence="2" id="KW-1185">Reference proteome</keyword>
<evidence type="ECO:0000313" key="1">
    <source>
        <dbReference type="EMBL" id="KAG2224267.1"/>
    </source>
</evidence>
<gene>
    <name evidence="1" type="ORF">INT45_000298</name>
</gene>
<accession>A0A8H7S7J6</accession>
<protein>
    <submittedName>
        <fullName evidence="1">Uncharacterized protein</fullName>
    </submittedName>
</protein>
<name>A0A8H7S7J6_9FUNG</name>
<dbReference type="Proteomes" id="UP000646827">
    <property type="component" value="Unassembled WGS sequence"/>
</dbReference>
<dbReference type="AlphaFoldDB" id="A0A8H7S7J6"/>
<evidence type="ECO:0000313" key="2">
    <source>
        <dbReference type="Proteomes" id="UP000646827"/>
    </source>
</evidence>